<evidence type="ECO:0000313" key="8">
    <source>
        <dbReference type="Proteomes" id="UP000029518"/>
    </source>
</evidence>
<dbReference type="EMBL" id="CP009285">
    <property type="protein sequence ID" value="AIQ58584.1"/>
    <property type="molecule type" value="Genomic_DNA"/>
</dbReference>
<feature type="transmembrane region" description="Helical" evidence="6">
    <location>
        <begin position="7"/>
        <end position="26"/>
    </location>
</feature>
<dbReference type="HOGENOM" id="CLU_063199_3_1_9"/>
<feature type="transmembrane region" description="Helical" evidence="6">
    <location>
        <begin position="165"/>
        <end position="181"/>
    </location>
</feature>
<dbReference type="Proteomes" id="UP000029518">
    <property type="component" value="Chromosome"/>
</dbReference>
<keyword evidence="3 6" id="KW-0812">Transmembrane</keyword>
<dbReference type="InterPro" id="IPR003740">
    <property type="entry name" value="YitT"/>
</dbReference>
<evidence type="ECO:0000256" key="2">
    <source>
        <dbReference type="ARBA" id="ARBA00022475"/>
    </source>
</evidence>
<dbReference type="PANTHER" id="PTHR33545">
    <property type="entry name" value="UPF0750 MEMBRANE PROTEIN YITT-RELATED"/>
    <property type="match status" value="1"/>
</dbReference>
<comment type="subcellular location">
    <subcellularLocation>
        <location evidence="1">Cell membrane</location>
        <topology evidence="1">Multi-pass membrane protein</topology>
    </subcellularLocation>
</comment>
<organism evidence="7 8">
    <name type="scientific">Paenibacillus borealis</name>
    <dbReference type="NCBI Taxonomy" id="160799"/>
    <lineage>
        <taxon>Bacteria</taxon>
        <taxon>Bacillati</taxon>
        <taxon>Bacillota</taxon>
        <taxon>Bacilli</taxon>
        <taxon>Bacillales</taxon>
        <taxon>Paenibacillaceae</taxon>
        <taxon>Paenibacillus</taxon>
    </lineage>
</organism>
<reference evidence="7" key="1">
    <citation type="submission" date="2014-08" db="EMBL/GenBank/DDBJ databases">
        <title>Comparative genomics of the Paenibacillus odorifer group.</title>
        <authorList>
            <person name="den Bakker H.C."/>
            <person name="Tsai Y.-C.Y.-C."/>
            <person name="Martin N."/>
            <person name="Korlach J."/>
            <person name="Wiedmann M."/>
        </authorList>
    </citation>
    <scope>NUCLEOTIDE SEQUENCE [LARGE SCALE GENOMIC DNA]</scope>
    <source>
        <strain evidence="7">DSM 13188</strain>
    </source>
</reference>
<accession>A0A089MPZ3</accession>
<dbReference type="AlphaFoldDB" id="A0A089MPZ3"/>
<evidence type="ECO:0000256" key="1">
    <source>
        <dbReference type="ARBA" id="ARBA00004651"/>
    </source>
</evidence>
<evidence type="ECO:0000256" key="6">
    <source>
        <dbReference type="SAM" id="Phobius"/>
    </source>
</evidence>
<gene>
    <name evidence="7" type="ORF">PBOR_17780</name>
</gene>
<dbReference type="KEGG" id="pbd:PBOR_17780"/>
<keyword evidence="4 6" id="KW-1133">Transmembrane helix</keyword>
<dbReference type="InterPro" id="IPR051461">
    <property type="entry name" value="UPF0750_membrane"/>
</dbReference>
<name>A0A089MPZ3_PAEBO</name>
<sequence>MLQILKVLLGTFIVSIGILILKRSEIITGGTVGLSLSLSYWLGSSFSIMYCLVNIPFYVLSLFKMGWKFTVSTLFAVSSLSLMSAAAARLPEFVLPGWFGAAIGGSIMGLGMAYLFLNGSSLGGSNILALFFHKKFGWNPGKVMFVLDGLIIAGSFYSIGLFKGVYSVLSIVILSFIIHLFKSRFAAPAKAPARTPILPAAEAS</sequence>
<evidence type="ECO:0000313" key="7">
    <source>
        <dbReference type="EMBL" id="AIQ58584.1"/>
    </source>
</evidence>
<feature type="transmembrane region" description="Helical" evidence="6">
    <location>
        <begin position="67"/>
        <end position="87"/>
    </location>
</feature>
<dbReference type="Pfam" id="PF02588">
    <property type="entry name" value="YitT_membrane"/>
    <property type="match status" value="1"/>
</dbReference>
<keyword evidence="8" id="KW-1185">Reference proteome</keyword>
<feature type="transmembrane region" description="Helical" evidence="6">
    <location>
        <begin position="93"/>
        <end position="117"/>
    </location>
</feature>
<feature type="transmembrane region" description="Helical" evidence="6">
    <location>
        <begin position="138"/>
        <end position="159"/>
    </location>
</feature>
<evidence type="ECO:0000256" key="4">
    <source>
        <dbReference type="ARBA" id="ARBA00022989"/>
    </source>
</evidence>
<dbReference type="GO" id="GO:0005886">
    <property type="term" value="C:plasma membrane"/>
    <property type="evidence" value="ECO:0007669"/>
    <property type="project" value="UniProtKB-SubCell"/>
</dbReference>
<evidence type="ECO:0000256" key="5">
    <source>
        <dbReference type="ARBA" id="ARBA00023136"/>
    </source>
</evidence>
<protein>
    <submittedName>
        <fullName evidence="7">Membrane protein</fullName>
    </submittedName>
</protein>
<keyword evidence="5 6" id="KW-0472">Membrane</keyword>
<proteinExistence type="predicted"/>
<evidence type="ECO:0000256" key="3">
    <source>
        <dbReference type="ARBA" id="ARBA00022692"/>
    </source>
</evidence>
<dbReference type="PANTHER" id="PTHR33545:SF5">
    <property type="entry name" value="UPF0750 MEMBRANE PROTEIN YITT"/>
    <property type="match status" value="1"/>
</dbReference>
<keyword evidence="2" id="KW-1003">Cell membrane</keyword>
<feature type="transmembrane region" description="Helical" evidence="6">
    <location>
        <begin position="38"/>
        <end position="60"/>
    </location>
</feature>